<dbReference type="AlphaFoldDB" id="A0A4V3H4N0"/>
<evidence type="ECO:0000259" key="2">
    <source>
        <dbReference type="PROSITE" id="PS50206"/>
    </source>
</evidence>
<dbReference type="Pfam" id="PF00581">
    <property type="entry name" value="Rhodanese"/>
    <property type="match status" value="1"/>
</dbReference>
<dbReference type="PROSITE" id="PS50206">
    <property type="entry name" value="RHODANESE_3"/>
    <property type="match status" value="1"/>
</dbReference>
<reference evidence="3 4" key="1">
    <citation type="submission" date="2019-03" db="EMBL/GenBank/DDBJ databases">
        <title>Genomic Encyclopedia of Type Strains, Phase IV (KMG-IV): sequencing the most valuable type-strain genomes for metagenomic binning, comparative biology and taxonomic classification.</title>
        <authorList>
            <person name="Goeker M."/>
        </authorList>
    </citation>
    <scope>NUCLEOTIDE SEQUENCE [LARGE SCALE GENOMIC DNA]</scope>
    <source>
        <strain evidence="3 4">DSM 16326</strain>
    </source>
</reference>
<dbReference type="Gene3D" id="3.40.250.10">
    <property type="entry name" value="Rhodanese-like domain"/>
    <property type="match status" value="1"/>
</dbReference>
<dbReference type="EMBL" id="SOQX01000001">
    <property type="protein sequence ID" value="TDY03815.1"/>
    <property type="molecule type" value="Genomic_DNA"/>
</dbReference>
<evidence type="ECO:0000313" key="3">
    <source>
        <dbReference type="EMBL" id="TDY03815.1"/>
    </source>
</evidence>
<feature type="transmembrane region" description="Helical" evidence="1">
    <location>
        <begin position="12"/>
        <end position="34"/>
    </location>
</feature>
<name>A0A4V3H4N0_9GAMM</name>
<dbReference type="RefSeq" id="WP_134080390.1">
    <property type="nucleotide sequence ID" value="NZ_SOQX01000001.1"/>
</dbReference>
<dbReference type="InterPro" id="IPR001763">
    <property type="entry name" value="Rhodanese-like_dom"/>
</dbReference>
<dbReference type="PANTHER" id="PTHR43031:SF18">
    <property type="entry name" value="RHODANESE-RELATED SULFURTRANSFERASES"/>
    <property type="match status" value="1"/>
</dbReference>
<dbReference type="CDD" id="cd00158">
    <property type="entry name" value="RHOD"/>
    <property type="match status" value="1"/>
</dbReference>
<dbReference type="FunFam" id="3.40.250.10:FF:000049">
    <property type="entry name" value="Phage shock protein E"/>
    <property type="match status" value="1"/>
</dbReference>
<protein>
    <submittedName>
        <fullName evidence="3">Rhodanese-related sulfurtransferase</fullName>
    </submittedName>
</protein>
<evidence type="ECO:0000313" key="4">
    <source>
        <dbReference type="Proteomes" id="UP000294914"/>
    </source>
</evidence>
<dbReference type="InterPro" id="IPR050229">
    <property type="entry name" value="GlpE_sulfurtransferase"/>
</dbReference>
<dbReference type="Proteomes" id="UP000294914">
    <property type="component" value="Unassembled WGS sequence"/>
</dbReference>
<dbReference type="InterPro" id="IPR036873">
    <property type="entry name" value="Rhodanese-like_dom_sf"/>
</dbReference>
<proteinExistence type="predicted"/>
<dbReference type="GO" id="GO:0016740">
    <property type="term" value="F:transferase activity"/>
    <property type="evidence" value="ECO:0007669"/>
    <property type="project" value="UniProtKB-KW"/>
</dbReference>
<keyword evidence="1" id="KW-0472">Membrane</keyword>
<keyword evidence="1" id="KW-1133">Transmembrane helix</keyword>
<comment type="caution">
    <text evidence="3">The sequence shown here is derived from an EMBL/GenBank/DDBJ whole genome shotgun (WGS) entry which is preliminary data.</text>
</comment>
<accession>A0A4V3H4N0</accession>
<keyword evidence="4" id="KW-1185">Reference proteome</keyword>
<gene>
    <name evidence="3" type="ORF">EDC23_0185</name>
</gene>
<keyword evidence="1" id="KW-0812">Transmembrane</keyword>
<organism evidence="3 4">
    <name type="scientific">Thiohalophilus thiocyanatoxydans</name>
    <dbReference type="NCBI Taxonomy" id="381308"/>
    <lineage>
        <taxon>Bacteria</taxon>
        <taxon>Pseudomonadati</taxon>
        <taxon>Pseudomonadota</taxon>
        <taxon>Gammaproteobacteria</taxon>
        <taxon>Thiohalomonadales</taxon>
        <taxon>Thiohalophilaceae</taxon>
        <taxon>Thiohalophilus</taxon>
    </lineage>
</organism>
<sequence>MDQLATFISNNWILVGALVVILALLAHSFFGGLLQNFASTSPGEAVKMINRDDAVVLDVREESEYQDGHIINAVHIPLSQLNDKTQELQKYKDKPIIAVCRSGHRSGQACSTLQKAGFDNVYNLSGGILAWKSANLPLVNKKQSK</sequence>
<dbReference type="SUPFAM" id="SSF52821">
    <property type="entry name" value="Rhodanese/Cell cycle control phosphatase"/>
    <property type="match status" value="1"/>
</dbReference>
<keyword evidence="3" id="KW-0808">Transferase</keyword>
<dbReference type="OrthoDB" id="9808735at2"/>
<evidence type="ECO:0000256" key="1">
    <source>
        <dbReference type="SAM" id="Phobius"/>
    </source>
</evidence>
<feature type="domain" description="Rhodanese" evidence="2">
    <location>
        <begin position="50"/>
        <end position="140"/>
    </location>
</feature>
<dbReference type="SMART" id="SM00450">
    <property type="entry name" value="RHOD"/>
    <property type="match status" value="1"/>
</dbReference>
<dbReference type="PANTHER" id="PTHR43031">
    <property type="entry name" value="FAD-DEPENDENT OXIDOREDUCTASE"/>
    <property type="match status" value="1"/>
</dbReference>